<dbReference type="AlphaFoldDB" id="B8ILL3"/>
<dbReference type="KEGG" id="mno:Mnod_7249"/>
<protein>
    <submittedName>
        <fullName evidence="2">Uncharacterized protein</fullName>
    </submittedName>
</protein>
<organism evidence="2 3">
    <name type="scientific">Methylobacterium nodulans (strain LMG 21967 / CNCM I-2342 / ORS 2060)</name>
    <dbReference type="NCBI Taxonomy" id="460265"/>
    <lineage>
        <taxon>Bacteria</taxon>
        <taxon>Pseudomonadati</taxon>
        <taxon>Pseudomonadota</taxon>
        <taxon>Alphaproteobacteria</taxon>
        <taxon>Hyphomicrobiales</taxon>
        <taxon>Methylobacteriaceae</taxon>
        <taxon>Methylobacterium</taxon>
    </lineage>
</organism>
<evidence type="ECO:0000256" key="1">
    <source>
        <dbReference type="SAM" id="Coils"/>
    </source>
</evidence>
<dbReference type="HOGENOM" id="CLU_203198_0_0_5"/>
<keyword evidence="1" id="KW-0175">Coiled coil</keyword>
<dbReference type="RefSeq" id="WP_015933550.1">
    <property type="nucleotide sequence ID" value="NC_011894.1"/>
</dbReference>
<evidence type="ECO:0000313" key="2">
    <source>
        <dbReference type="EMBL" id="ACL61988.1"/>
    </source>
</evidence>
<feature type="coiled-coil region" evidence="1">
    <location>
        <begin position="30"/>
        <end position="57"/>
    </location>
</feature>
<sequence>MADGARQVELHPALDAVTATYLREAGGDPAAALRQAVADALAALDEAERQRTAQERLISRGYVRGARPRA</sequence>
<dbReference type="EMBL" id="CP001349">
    <property type="protein sequence ID" value="ACL61988.1"/>
    <property type="molecule type" value="Genomic_DNA"/>
</dbReference>
<name>B8ILL3_METNO</name>
<accession>B8ILL3</accession>
<keyword evidence="3" id="KW-1185">Reference proteome</keyword>
<proteinExistence type="predicted"/>
<dbReference type="Proteomes" id="UP000008207">
    <property type="component" value="Chromosome"/>
</dbReference>
<reference evidence="2 3" key="1">
    <citation type="submission" date="2009-01" db="EMBL/GenBank/DDBJ databases">
        <title>Complete sequence of chromosome of Methylobacterium nodulans ORS 2060.</title>
        <authorList>
            <consortium name="US DOE Joint Genome Institute"/>
            <person name="Lucas S."/>
            <person name="Copeland A."/>
            <person name="Lapidus A."/>
            <person name="Glavina del Rio T."/>
            <person name="Dalin E."/>
            <person name="Tice H."/>
            <person name="Bruce D."/>
            <person name="Goodwin L."/>
            <person name="Pitluck S."/>
            <person name="Sims D."/>
            <person name="Brettin T."/>
            <person name="Detter J.C."/>
            <person name="Han C."/>
            <person name="Larimer F."/>
            <person name="Land M."/>
            <person name="Hauser L."/>
            <person name="Kyrpides N."/>
            <person name="Ivanova N."/>
            <person name="Marx C.J."/>
            <person name="Richardson P."/>
        </authorList>
    </citation>
    <scope>NUCLEOTIDE SEQUENCE [LARGE SCALE GENOMIC DNA]</scope>
    <source>
        <strain evidence="3">LMG 21967 / CNCM I-2342 / ORS 2060</strain>
    </source>
</reference>
<gene>
    <name evidence="2" type="ordered locus">Mnod_7249</name>
</gene>
<evidence type="ECO:0000313" key="3">
    <source>
        <dbReference type="Proteomes" id="UP000008207"/>
    </source>
</evidence>